<organism evidence="5 6">
    <name type="scientific">Ciona intestinalis</name>
    <name type="common">Transparent sea squirt</name>
    <name type="synonym">Ascidia intestinalis</name>
    <dbReference type="NCBI Taxonomy" id="7719"/>
    <lineage>
        <taxon>Eukaryota</taxon>
        <taxon>Metazoa</taxon>
        <taxon>Chordata</taxon>
        <taxon>Tunicata</taxon>
        <taxon>Ascidiacea</taxon>
        <taxon>Phlebobranchia</taxon>
        <taxon>Cionidae</taxon>
        <taxon>Ciona</taxon>
    </lineage>
</organism>
<feature type="compositionally biased region" description="Polar residues" evidence="3">
    <location>
        <begin position="122"/>
        <end position="139"/>
    </location>
</feature>
<feature type="domain" description="Small acidic protein-like" evidence="4">
    <location>
        <begin position="24"/>
        <end position="86"/>
    </location>
</feature>
<dbReference type="AlphaFoldDB" id="A0A1W2WPI0"/>
<dbReference type="Proteomes" id="UP000008144">
    <property type="component" value="Chromosome 2"/>
</dbReference>
<reference evidence="6" key="1">
    <citation type="journal article" date="2002" name="Science">
        <title>The draft genome of Ciona intestinalis: insights into chordate and vertebrate origins.</title>
        <authorList>
            <person name="Dehal P."/>
            <person name="Satou Y."/>
            <person name="Campbell R.K."/>
            <person name="Chapman J."/>
            <person name="Degnan B."/>
            <person name="De Tomaso A."/>
            <person name="Davidson B."/>
            <person name="Di Gregorio A."/>
            <person name="Gelpke M."/>
            <person name="Goodstein D.M."/>
            <person name="Harafuji N."/>
            <person name="Hastings K.E."/>
            <person name="Ho I."/>
            <person name="Hotta K."/>
            <person name="Huang W."/>
            <person name="Kawashima T."/>
            <person name="Lemaire P."/>
            <person name="Martinez D."/>
            <person name="Meinertzhagen I.A."/>
            <person name="Necula S."/>
            <person name="Nonaka M."/>
            <person name="Putnam N."/>
            <person name="Rash S."/>
            <person name="Saiga H."/>
            <person name="Satake M."/>
            <person name="Terry A."/>
            <person name="Yamada L."/>
            <person name="Wang H.G."/>
            <person name="Awazu S."/>
            <person name="Azumi K."/>
            <person name="Boore J."/>
            <person name="Branno M."/>
            <person name="Chin-Bow S."/>
            <person name="DeSantis R."/>
            <person name="Doyle S."/>
            <person name="Francino P."/>
            <person name="Keys D.N."/>
            <person name="Haga S."/>
            <person name="Hayashi H."/>
            <person name="Hino K."/>
            <person name="Imai K.S."/>
            <person name="Inaba K."/>
            <person name="Kano S."/>
            <person name="Kobayashi K."/>
            <person name="Kobayashi M."/>
            <person name="Lee B.I."/>
            <person name="Makabe K.W."/>
            <person name="Manohar C."/>
            <person name="Matassi G."/>
            <person name="Medina M."/>
            <person name="Mochizuki Y."/>
            <person name="Mount S."/>
            <person name="Morishita T."/>
            <person name="Miura S."/>
            <person name="Nakayama A."/>
            <person name="Nishizaka S."/>
            <person name="Nomoto H."/>
            <person name="Ohta F."/>
            <person name="Oishi K."/>
            <person name="Rigoutsos I."/>
            <person name="Sano M."/>
            <person name="Sasaki A."/>
            <person name="Sasakura Y."/>
            <person name="Shoguchi E."/>
            <person name="Shin-i T."/>
            <person name="Spagnuolo A."/>
            <person name="Stainier D."/>
            <person name="Suzuki M.M."/>
            <person name="Tassy O."/>
            <person name="Takatori N."/>
            <person name="Tokuoka M."/>
            <person name="Yagi K."/>
            <person name="Yoshizaki F."/>
            <person name="Wada S."/>
            <person name="Zhang C."/>
            <person name="Hyatt P.D."/>
            <person name="Larimer F."/>
            <person name="Detter C."/>
            <person name="Doggett N."/>
            <person name="Glavina T."/>
            <person name="Hawkins T."/>
            <person name="Richardson P."/>
            <person name="Lucas S."/>
            <person name="Kohara Y."/>
            <person name="Levine M."/>
            <person name="Satoh N."/>
            <person name="Rokhsar D.S."/>
        </authorList>
    </citation>
    <scope>NUCLEOTIDE SEQUENCE [LARGE SCALE GENOMIC DNA]</scope>
</reference>
<sequence>MSSVTATAKENADTDETSKDVKFNQQKLLRLLGGEKSKNAKAASQWISKSRTHEDGKTLNDGLEEQYKNSLNHKLTGKARRHVGLGFESNQEETSSSSAHARSRSRSPIRQNINKPQKLETDQVTTESKSNPTATTINKNKFYMQFKKSESGQ</sequence>
<dbReference type="OrthoDB" id="10066125at2759"/>
<keyword evidence="6" id="KW-1185">Reference proteome</keyword>
<reference evidence="5" key="2">
    <citation type="journal article" date="2008" name="Genome Biol.">
        <title>Improved genome assembly and evidence-based global gene model set for the chordate Ciona intestinalis: new insight into intron and operon populations.</title>
        <authorList>
            <person name="Satou Y."/>
            <person name="Mineta K."/>
            <person name="Ogasawara M."/>
            <person name="Sasakura Y."/>
            <person name="Shoguchi E."/>
            <person name="Ueno K."/>
            <person name="Yamada L."/>
            <person name="Matsumoto J."/>
            <person name="Wasserscheid J."/>
            <person name="Dewar K."/>
            <person name="Wiley G.B."/>
            <person name="Macmil S.L."/>
            <person name="Roe B.A."/>
            <person name="Zeller R.W."/>
            <person name="Hastings K.E."/>
            <person name="Lemaire P."/>
            <person name="Lindquist E."/>
            <person name="Endo T."/>
            <person name="Hotta K."/>
            <person name="Inaba K."/>
        </authorList>
    </citation>
    <scope>NUCLEOTIDE SEQUENCE [LARGE SCALE GENOMIC DNA]</scope>
    <source>
        <strain evidence="5">wild type</strain>
    </source>
</reference>
<dbReference type="Pfam" id="PF15477">
    <property type="entry name" value="SMAP"/>
    <property type="match status" value="1"/>
</dbReference>
<gene>
    <name evidence="5" type="primary">LOC100185878</name>
</gene>
<evidence type="ECO:0000313" key="6">
    <source>
        <dbReference type="Proteomes" id="UP000008144"/>
    </source>
</evidence>
<accession>A0A1W2WPI0</accession>
<protein>
    <recommendedName>
        <fullName evidence="2">Small acidic protein</fullName>
    </recommendedName>
</protein>
<comment type="similarity">
    <text evidence="1">Belongs to the SMAP family.</text>
</comment>
<dbReference type="InterPro" id="IPR026714">
    <property type="entry name" value="SMAP"/>
</dbReference>
<dbReference type="GeneID" id="100185878"/>
<dbReference type="InterPro" id="IPR028124">
    <property type="entry name" value="SMAP_dom"/>
</dbReference>
<evidence type="ECO:0000256" key="3">
    <source>
        <dbReference type="SAM" id="MobiDB-lite"/>
    </source>
</evidence>
<evidence type="ECO:0000256" key="1">
    <source>
        <dbReference type="ARBA" id="ARBA00006502"/>
    </source>
</evidence>
<evidence type="ECO:0000256" key="2">
    <source>
        <dbReference type="ARBA" id="ARBA00016161"/>
    </source>
</evidence>
<feature type="region of interest" description="Disordered" evidence="3">
    <location>
        <begin position="1"/>
        <end position="141"/>
    </location>
</feature>
<dbReference type="InParanoid" id="A0A1W2WPI0"/>
<evidence type="ECO:0000259" key="4">
    <source>
        <dbReference type="Pfam" id="PF15477"/>
    </source>
</evidence>
<dbReference type="PANTHER" id="PTHR22175">
    <property type="entry name" value="SMALL ACIDIC PROTEIN-RELATED"/>
    <property type="match status" value="1"/>
</dbReference>
<proteinExistence type="inferred from homology"/>
<dbReference type="RefSeq" id="XP_009857542.1">
    <property type="nucleotide sequence ID" value="XM_009859240.3"/>
</dbReference>
<dbReference type="PANTHER" id="PTHR22175:SF0">
    <property type="entry name" value="SMALL ACIDIC PROTEIN"/>
    <property type="match status" value="1"/>
</dbReference>
<reference evidence="5" key="4">
    <citation type="submission" date="2025-09" db="UniProtKB">
        <authorList>
            <consortium name="Ensembl"/>
        </authorList>
    </citation>
    <scope>IDENTIFICATION</scope>
</reference>
<evidence type="ECO:0000313" key="5">
    <source>
        <dbReference type="Ensembl" id="ENSCINP00000001653.3"/>
    </source>
</evidence>
<feature type="compositionally biased region" description="Basic and acidic residues" evidence="3">
    <location>
        <begin position="10"/>
        <end position="22"/>
    </location>
</feature>
<dbReference type="GeneTree" id="ENSGT00390000000687"/>
<dbReference type="KEGG" id="cin:100185878"/>
<reference evidence="5" key="3">
    <citation type="submission" date="2025-08" db="UniProtKB">
        <authorList>
            <consortium name="Ensembl"/>
        </authorList>
    </citation>
    <scope>IDENTIFICATION</scope>
</reference>
<dbReference type="Ensembl" id="ENSCINT00000001653.3">
    <property type="protein sequence ID" value="ENSCINP00000001653.3"/>
    <property type="gene ID" value="ENSCING00000000913.3"/>
</dbReference>
<dbReference type="OMA" id="FYMQFKK"/>
<dbReference type="EMBL" id="EAAA01001354">
    <property type="status" value="NOT_ANNOTATED_CDS"/>
    <property type="molecule type" value="Genomic_DNA"/>
</dbReference>
<accession>F6U121</accession>
<dbReference type="RefSeq" id="XP_002131437.1">
    <property type="nucleotide sequence ID" value="XM_002131401.5"/>
</dbReference>
<name>A0A1W2WPI0_CIOIN</name>